<organism evidence="1 2">
    <name type="scientific">Metarhizium rileyi (strain RCEF 4871)</name>
    <name type="common">Nomuraea rileyi</name>
    <dbReference type="NCBI Taxonomy" id="1649241"/>
    <lineage>
        <taxon>Eukaryota</taxon>
        <taxon>Fungi</taxon>
        <taxon>Dikarya</taxon>
        <taxon>Ascomycota</taxon>
        <taxon>Pezizomycotina</taxon>
        <taxon>Sordariomycetes</taxon>
        <taxon>Hypocreomycetidae</taxon>
        <taxon>Hypocreales</taxon>
        <taxon>Clavicipitaceae</taxon>
        <taxon>Metarhizium</taxon>
    </lineage>
</organism>
<name>A0A5C6GHC9_METRR</name>
<evidence type="ECO:0000313" key="2">
    <source>
        <dbReference type="Proteomes" id="UP000317257"/>
    </source>
</evidence>
<dbReference type="Proteomes" id="UP000317257">
    <property type="component" value="Unassembled WGS sequence"/>
</dbReference>
<accession>A0A5C6GHC9</accession>
<evidence type="ECO:0000313" key="1">
    <source>
        <dbReference type="EMBL" id="TWU77335.1"/>
    </source>
</evidence>
<proteinExistence type="predicted"/>
<protein>
    <submittedName>
        <fullName evidence="1">Uncharacterized protein</fullName>
    </submittedName>
</protein>
<gene>
    <name evidence="1" type="ORF">ED733_005359</name>
</gene>
<dbReference type="AlphaFoldDB" id="A0A5C6GHC9"/>
<sequence>MTKAAKESNVNGNDGCQMERISDKPGLSWDVAYNPIPTPHFMPLFRHFSMWRNWERNWNCSFRDLRIPRRMSDHNAGHEDATAKAIRLK</sequence>
<comment type="caution">
    <text evidence="1">The sequence shown here is derived from an EMBL/GenBank/DDBJ whole genome shotgun (WGS) entry which is preliminary data.</text>
</comment>
<dbReference type="EMBL" id="SBHS01000003">
    <property type="protein sequence ID" value="TWU77335.1"/>
    <property type="molecule type" value="Genomic_DNA"/>
</dbReference>
<reference evidence="2" key="1">
    <citation type="submission" date="2018-12" db="EMBL/GenBank/DDBJ databases">
        <title>The complete genome of Metarhizium rileyi, a key fungal pathogen of Lepidoptera.</title>
        <authorList>
            <person name="Binneck E."/>
            <person name="Lastra C.C.L."/>
            <person name="Sosa-Gomez D.R."/>
        </authorList>
    </citation>
    <scope>NUCLEOTIDE SEQUENCE [LARGE SCALE GENOMIC DNA]</scope>
    <source>
        <strain evidence="2">Cep018-CH2</strain>
    </source>
</reference>